<dbReference type="HOGENOM" id="CLU_194565_0_0_10"/>
<protein>
    <submittedName>
        <fullName evidence="1">Uncharacterized protein</fullName>
    </submittedName>
</protein>
<accession>Q7MUH2</accession>
<keyword evidence="2" id="KW-1185">Reference proteome</keyword>
<dbReference type="KEGG" id="pgi:PG_1546"/>
<proteinExistence type="predicted"/>
<dbReference type="STRING" id="242619.PG_1546"/>
<sequence length="62" mass="7109">MHFAPIHKEASAKNRSVVSARGFFFFSFHCSLTAESKQKKKETVPSILSSLFRKEDQEHVLL</sequence>
<dbReference type="AlphaFoldDB" id="Q7MUH2"/>
<organism evidence="1 2">
    <name type="scientific">Porphyromonas gingivalis (strain ATCC BAA-308 / W83)</name>
    <dbReference type="NCBI Taxonomy" id="242619"/>
    <lineage>
        <taxon>Bacteria</taxon>
        <taxon>Pseudomonadati</taxon>
        <taxon>Bacteroidota</taxon>
        <taxon>Bacteroidia</taxon>
        <taxon>Bacteroidales</taxon>
        <taxon>Porphyromonadaceae</taxon>
        <taxon>Porphyromonas</taxon>
    </lineage>
</organism>
<reference evidence="1 2" key="1">
    <citation type="journal article" date="2003" name="J. Bacteriol.">
        <title>Complete genome sequence of the oral pathogenic bacterium Porphyromonas gingivalis strain W83.</title>
        <authorList>
            <person name="Nelson K."/>
            <person name="Fleishmann R."/>
            <person name="DeBoy R."/>
            <person name="Paulsen I."/>
            <person name="Fouts D."/>
            <person name="Eisen J."/>
            <person name="Daugherty S."/>
            <person name="Dodson R."/>
            <person name="Durkin A."/>
            <person name="Gwinn M."/>
            <person name="Haft D."/>
            <person name="Kolonay J."/>
            <person name="Nelson W."/>
            <person name="White O."/>
            <person name="Mason T."/>
            <person name="Tallon L."/>
            <person name="Gray J."/>
            <person name="Granger D."/>
            <person name="Tettelin H."/>
            <person name="Dong H."/>
            <person name="Galvin J."/>
            <person name="Duncan M."/>
            <person name="Dewhirst F."/>
            <person name="Fraser C."/>
        </authorList>
    </citation>
    <scope>NUCLEOTIDE SEQUENCE [LARGE SCALE GENOMIC DNA]</scope>
    <source>
        <strain evidence="2">ATCC BAA-308 / W83</strain>
    </source>
</reference>
<dbReference type="EnsemblBacteria" id="AAQ66584">
    <property type="protein sequence ID" value="AAQ66584"/>
    <property type="gene ID" value="PG_1546"/>
</dbReference>
<evidence type="ECO:0000313" key="2">
    <source>
        <dbReference type="Proteomes" id="UP000000588"/>
    </source>
</evidence>
<dbReference type="EMBL" id="AE015924">
    <property type="protein sequence ID" value="AAQ66584.1"/>
    <property type="molecule type" value="Genomic_DNA"/>
</dbReference>
<dbReference type="Proteomes" id="UP000000588">
    <property type="component" value="Chromosome"/>
</dbReference>
<name>Q7MUH2_PORGI</name>
<evidence type="ECO:0000313" key="1">
    <source>
        <dbReference type="EMBL" id="AAQ66584.1"/>
    </source>
</evidence>
<gene>
    <name evidence="1" type="ordered locus">PG_1546</name>
</gene>